<dbReference type="Proteomes" id="UP001352263">
    <property type="component" value="Unassembled WGS sequence"/>
</dbReference>
<evidence type="ECO:0000313" key="4">
    <source>
        <dbReference type="Proteomes" id="UP001352263"/>
    </source>
</evidence>
<evidence type="ECO:0000256" key="1">
    <source>
        <dbReference type="SAM" id="MobiDB-lite"/>
    </source>
</evidence>
<dbReference type="Pfam" id="PF24733">
    <property type="entry name" value="DUF7684"/>
    <property type="match status" value="1"/>
</dbReference>
<evidence type="ECO:0000313" key="3">
    <source>
        <dbReference type="EMBL" id="MEC4723111.1"/>
    </source>
</evidence>
<reference evidence="3 4" key="1">
    <citation type="submission" date="2023-10" db="EMBL/GenBank/DDBJ databases">
        <title>Noviherbaspirillum sp. CPCC 100848 genome assembly.</title>
        <authorList>
            <person name="Li X.Y."/>
            <person name="Fang X.M."/>
        </authorList>
    </citation>
    <scope>NUCLEOTIDE SEQUENCE [LARGE SCALE GENOMIC DNA]</scope>
    <source>
        <strain evidence="3 4">CPCC 100848</strain>
    </source>
</reference>
<dbReference type="RefSeq" id="WP_326509732.1">
    <property type="nucleotide sequence ID" value="NZ_JAWIIV010000043.1"/>
</dbReference>
<evidence type="ECO:0000259" key="2">
    <source>
        <dbReference type="Pfam" id="PF24733"/>
    </source>
</evidence>
<dbReference type="InterPro" id="IPR056101">
    <property type="entry name" value="DUF7684"/>
</dbReference>
<feature type="region of interest" description="Disordered" evidence="1">
    <location>
        <begin position="1"/>
        <end position="22"/>
    </location>
</feature>
<name>A0ABU6JI23_9BURK</name>
<gene>
    <name evidence="3" type="ORF">RY831_28520</name>
</gene>
<dbReference type="EMBL" id="JAWIIV010000043">
    <property type="protein sequence ID" value="MEC4723111.1"/>
    <property type="molecule type" value="Genomic_DNA"/>
</dbReference>
<proteinExistence type="predicted"/>
<keyword evidence="4" id="KW-1185">Reference proteome</keyword>
<comment type="caution">
    <text evidence="3">The sequence shown here is derived from an EMBL/GenBank/DDBJ whole genome shotgun (WGS) entry which is preliminary data.</text>
</comment>
<sequence>MQNTSPHYLQLPPEGELPPLEDKPPFKAILIVDDETSEMWQWEVSRWLVEKGCRYLMAWGSACEAWKESVEDACLEAFNYEDVPEDKLVITSFHDDEELSDVFWFSKHRAHHPAHDLKPVWLLHVAAQATQARQDALLAEYEDA</sequence>
<protein>
    <recommendedName>
        <fullName evidence="2">DUF7684 domain-containing protein</fullName>
    </recommendedName>
</protein>
<feature type="domain" description="DUF7684" evidence="2">
    <location>
        <begin position="7"/>
        <end position="143"/>
    </location>
</feature>
<organism evidence="3 4">
    <name type="scientific">Noviherbaspirillum album</name>
    <dbReference type="NCBI Taxonomy" id="3080276"/>
    <lineage>
        <taxon>Bacteria</taxon>
        <taxon>Pseudomonadati</taxon>
        <taxon>Pseudomonadota</taxon>
        <taxon>Betaproteobacteria</taxon>
        <taxon>Burkholderiales</taxon>
        <taxon>Oxalobacteraceae</taxon>
        <taxon>Noviherbaspirillum</taxon>
    </lineage>
</organism>
<accession>A0ABU6JI23</accession>